<feature type="domain" description="NAD-dependent epimerase/dehydratase" evidence="2">
    <location>
        <begin position="10"/>
        <end position="249"/>
    </location>
</feature>
<organism evidence="3 4">
    <name type="scientific">Lacticaseibacillus paracasei NRIC 0644</name>
    <dbReference type="NCBI Taxonomy" id="1435038"/>
    <lineage>
        <taxon>Bacteria</taxon>
        <taxon>Bacillati</taxon>
        <taxon>Bacillota</taxon>
        <taxon>Bacilli</taxon>
        <taxon>Lactobacillales</taxon>
        <taxon>Lactobacillaceae</taxon>
        <taxon>Lacticaseibacillus</taxon>
    </lineage>
</organism>
<sequence length="319" mass="35431">MEATTLSSYLVTGGAGFIGANLTELLLTDPSNKVVIVDDLSMGLKRNIPKSDRVTFFEHSITDHDFMSKLLIDEHFDYIVLLAAIASVADSVERPYETHQVNQEANLSMLETLRVNKIPFKKLYFASSAAVYGDSPELPKKETMAVKPLTQYAVDKFATEREVLNYGRLYNMPVVCTRFFNVYGPKQNPKSPYSGVLSIMMDSLKDGKPFTFFGDGEQTRDFIYVGDVVRAIRGLVETPDARDDVFNVANGQQTTLNQVAAALENLTGKKLDATHKAPRLGDIRDSYADASKIDHFDFMQHTSLSEGLAKYVASVQDKA</sequence>
<comment type="similarity">
    <text evidence="1">Belongs to the NAD(P)-dependent epimerase/dehydratase family.</text>
</comment>
<dbReference type="SUPFAM" id="SSF51735">
    <property type="entry name" value="NAD(P)-binding Rossmann-fold domains"/>
    <property type="match status" value="1"/>
</dbReference>
<comment type="caution">
    <text evidence="3">The sequence shown here is derived from an EMBL/GenBank/DDBJ whole genome shotgun (WGS) entry which is preliminary data.</text>
</comment>
<name>A0A0C9PM82_LACPA</name>
<dbReference type="RefSeq" id="WP_172618962.1">
    <property type="nucleotide sequence ID" value="NZ_BAYM01000040.1"/>
</dbReference>
<dbReference type="EMBL" id="BAYM01000040">
    <property type="protein sequence ID" value="GAN36086.1"/>
    <property type="molecule type" value="Genomic_DNA"/>
</dbReference>
<dbReference type="PANTHER" id="PTHR43000">
    <property type="entry name" value="DTDP-D-GLUCOSE 4,6-DEHYDRATASE-RELATED"/>
    <property type="match status" value="1"/>
</dbReference>
<dbReference type="Proteomes" id="UP000032552">
    <property type="component" value="Unassembled WGS sequence"/>
</dbReference>
<gene>
    <name evidence="3" type="ORF">LC0644_0675</name>
</gene>
<dbReference type="Gene3D" id="3.40.50.720">
    <property type="entry name" value="NAD(P)-binding Rossmann-like Domain"/>
    <property type="match status" value="1"/>
</dbReference>
<proteinExistence type="inferred from homology"/>
<dbReference type="Pfam" id="PF01370">
    <property type="entry name" value="Epimerase"/>
    <property type="match status" value="1"/>
</dbReference>
<evidence type="ECO:0000313" key="4">
    <source>
        <dbReference type="Proteomes" id="UP000032552"/>
    </source>
</evidence>
<dbReference type="InterPro" id="IPR036291">
    <property type="entry name" value="NAD(P)-bd_dom_sf"/>
</dbReference>
<dbReference type="AlphaFoldDB" id="A0A0C9PM82"/>
<reference evidence="4" key="1">
    <citation type="submission" date="2014-05" db="EMBL/GenBank/DDBJ databases">
        <title>Whole genome sequencing of Lactobacillus casei NRIC0644.</title>
        <authorList>
            <person name="Atarashi H."/>
            <person name="Yoshida Y."/>
            <person name="Fujimura S."/>
            <person name="Tanaka N."/>
            <person name="Shiwa Y."/>
            <person name="Yoshikawa H."/>
            <person name="Okada S."/>
            <person name="Nakagawa J."/>
        </authorList>
    </citation>
    <scope>NUCLEOTIDE SEQUENCE [LARGE SCALE GENOMIC DNA]</scope>
    <source>
        <strain evidence="4">NRIC0644</strain>
    </source>
</reference>
<dbReference type="Gene3D" id="3.90.25.10">
    <property type="entry name" value="UDP-galactose 4-epimerase, domain 1"/>
    <property type="match status" value="1"/>
</dbReference>
<evidence type="ECO:0000313" key="3">
    <source>
        <dbReference type="EMBL" id="GAN36086.1"/>
    </source>
</evidence>
<accession>A0A0C9PM82</accession>
<evidence type="ECO:0000259" key="2">
    <source>
        <dbReference type="Pfam" id="PF01370"/>
    </source>
</evidence>
<dbReference type="InterPro" id="IPR001509">
    <property type="entry name" value="Epimerase_deHydtase"/>
</dbReference>
<protein>
    <submittedName>
        <fullName evidence="3">UDP-glucose 4-epimerase</fullName>
    </submittedName>
</protein>
<evidence type="ECO:0000256" key="1">
    <source>
        <dbReference type="ARBA" id="ARBA00007637"/>
    </source>
</evidence>